<feature type="non-terminal residue" evidence="1">
    <location>
        <position position="1"/>
    </location>
</feature>
<dbReference type="Gene3D" id="3.90.1720.10">
    <property type="entry name" value="endopeptidase domain like (from Nostoc punctiforme)"/>
    <property type="match status" value="1"/>
</dbReference>
<dbReference type="Proteomes" id="UP000663868">
    <property type="component" value="Unassembled WGS sequence"/>
</dbReference>
<gene>
    <name evidence="1" type="ORF">KXQ929_LOCUS38506</name>
</gene>
<dbReference type="EMBL" id="CAJOBB010006900">
    <property type="protein sequence ID" value="CAF4173043.1"/>
    <property type="molecule type" value="Genomic_DNA"/>
</dbReference>
<dbReference type="AlphaFoldDB" id="A0A819ZIH0"/>
<feature type="non-terminal residue" evidence="1">
    <location>
        <position position="123"/>
    </location>
</feature>
<evidence type="ECO:0000313" key="2">
    <source>
        <dbReference type="Proteomes" id="UP000663868"/>
    </source>
</evidence>
<organism evidence="1 2">
    <name type="scientific">Adineta steineri</name>
    <dbReference type="NCBI Taxonomy" id="433720"/>
    <lineage>
        <taxon>Eukaryota</taxon>
        <taxon>Metazoa</taxon>
        <taxon>Spiralia</taxon>
        <taxon>Gnathifera</taxon>
        <taxon>Rotifera</taxon>
        <taxon>Eurotatoria</taxon>
        <taxon>Bdelloidea</taxon>
        <taxon>Adinetida</taxon>
        <taxon>Adinetidae</taxon>
        <taxon>Adineta</taxon>
    </lineage>
</organism>
<accession>A0A819ZIH0</accession>
<sequence length="123" mass="14318">MSIFHTIAPKNIWLGDHLYIWSSPFHQHHGIVIFVDKNDPDESQVLEFNTHDGSHKVSRARIQVVTLKRFRRDCILKRVVYGSRYARFKRAGTAYKTQCLASEIVVDNAQLIIEQIKYGDCFI</sequence>
<proteinExistence type="predicted"/>
<comment type="caution">
    <text evidence="1">The sequence shown here is derived from an EMBL/GenBank/DDBJ whole genome shotgun (WGS) entry which is preliminary data.</text>
</comment>
<protein>
    <submittedName>
        <fullName evidence="1">Uncharacterized protein</fullName>
    </submittedName>
</protein>
<reference evidence="1" key="1">
    <citation type="submission" date="2021-02" db="EMBL/GenBank/DDBJ databases">
        <authorList>
            <person name="Nowell W R."/>
        </authorList>
    </citation>
    <scope>NUCLEOTIDE SEQUENCE</scope>
</reference>
<name>A0A819ZIH0_9BILA</name>
<evidence type="ECO:0000313" key="1">
    <source>
        <dbReference type="EMBL" id="CAF4173043.1"/>
    </source>
</evidence>